<dbReference type="InterPro" id="IPR051575">
    <property type="entry name" value="Myb-like_DNA-bd"/>
</dbReference>
<dbReference type="Pfam" id="PF00249">
    <property type="entry name" value="Myb_DNA-binding"/>
    <property type="match status" value="1"/>
</dbReference>
<evidence type="ECO:0000256" key="3">
    <source>
        <dbReference type="ARBA" id="ARBA00023163"/>
    </source>
</evidence>
<evidence type="ECO:0000256" key="2">
    <source>
        <dbReference type="ARBA" id="ARBA00023125"/>
    </source>
</evidence>
<dbReference type="GO" id="GO:0042796">
    <property type="term" value="P:snRNA transcription by RNA polymerase III"/>
    <property type="evidence" value="ECO:0007669"/>
    <property type="project" value="TreeGrafter"/>
</dbReference>
<keyword evidence="4" id="KW-0539">Nucleus</keyword>
<dbReference type="GO" id="GO:0042795">
    <property type="term" value="P:snRNA transcription by RNA polymerase II"/>
    <property type="evidence" value="ECO:0007669"/>
    <property type="project" value="TreeGrafter"/>
</dbReference>
<keyword evidence="9" id="KW-1185">Reference proteome</keyword>
<dbReference type="PROSITE" id="PS51294">
    <property type="entry name" value="HTH_MYB"/>
    <property type="match status" value="1"/>
</dbReference>
<evidence type="ECO:0000259" key="6">
    <source>
        <dbReference type="PROSITE" id="PS50090"/>
    </source>
</evidence>
<keyword evidence="3" id="KW-0804">Transcription</keyword>
<dbReference type="Proteomes" id="UP000246740">
    <property type="component" value="Unassembled WGS sequence"/>
</dbReference>
<gene>
    <name evidence="8" type="ORF">BCV70DRAFT_152004</name>
</gene>
<feature type="non-terminal residue" evidence="8">
    <location>
        <position position="530"/>
    </location>
</feature>
<dbReference type="Gene3D" id="1.10.10.60">
    <property type="entry name" value="Homeodomain-like"/>
    <property type="match status" value="3"/>
</dbReference>
<feature type="domain" description="Myb-like" evidence="6">
    <location>
        <begin position="376"/>
        <end position="435"/>
    </location>
</feature>
<dbReference type="AlphaFoldDB" id="A0A317XIV5"/>
<dbReference type="GO" id="GO:0019185">
    <property type="term" value="C:snRNA-activating protein complex"/>
    <property type="evidence" value="ECO:0007669"/>
    <property type="project" value="TreeGrafter"/>
</dbReference>
<evidence type="ECO:0000256" key="5">
    <source>
        <dbReference type="SAM" id="MobiDB-lite"/>
    </source>
</evidence>
<organism evidence="8 9">
    <name type="scientific">Testicularia cyperi</name>
    <dbReference type="NCBI Taxonomy" id="1882483"/>
    <lineage>
        <taxon>Eukaryota</taxon>
        <taxon>Fungi</taxon>
        <taxon>Dikarya</taxon>
        <taxon>Basidiomycota</taxon>
        <taxon>Ustilaginomycotina</taxon>
        <taxon>Ustilaginomycetes</taxon>
        <taxon>Ustilaginales</taxon>
        <taxon>Anthracoideaceae</taxon>
        <taxon>Testicularia</taxon>
    </lineage>
</organism>
<dbReference type="EMBL" id="KZ819199">
    <property type="protein sequence ID" value="PWY98214.1"/>
    <property type="molecule type" value="Genomic_DNA"/>
</dbReference>
<evidence type="ECO:0000313" key="9">
    <source>
        <dbReference type="Proteomes" id="UP000246740"/>
    </source>
</evidence>
<feature type="domain" description="Myb-like" evidence="6">
    <location>
        <begin position="221"/>
        <end position="297"/>
    </location>
</feature>
<keyword evidence="2" id="KW-0238">DNA-binding</keyword>
<dbReference type="InterPro" id="IPR001005">
    <property type="entry name" value="SANT/Myb"/>
</dbReference>
<dbReference type="STRING" id="1882483.A0A317XIV5"/>
<dbReference type="GO" id="GO:0001006">
    <property type="term" value="F:RNA polymerase III type 3 promoter sequence-specific DNA binding"/>
    <property type="evidence" value="ECO:0007669"/>
    <property type="project" value="TreeGrafter"/>
</dbReference>
<protein>
    <recommendedName>
        <fullName evidence="10">Myb-like domain-containing protein</fullName>
    </recommendedName>
</protein>
<keyword evidence="1" id="KW-0805">Transcription regulation</keyword>
<evidence type="ECO:0000256" key="1">
    <source>
        <dbReference type="ARBA" id="ARBA00023015"/>
    </source>
</evidence>
<evidence type="ECO:0008006" key="10">
    <source>
        <dbReference type="Google" id="ProtNLM"/>
    </source>
</evidence>
<dbReference type="PANTHER" id="PTHR46621:SF1">
    <property type="entry name" value="SNRNA-ACTIVATING PROTEIN COMPLEX SUBUNIT 4"/>
    <property type="match status" value="1"/>
</dbReference>
<dbReference type="SUPFAM" id="SSF46689">
    <property type="entry name" value="Homeodomain-like"/>
    <property type="match status" value="3"/>
</dbReference>
<dbReference type="InParanoid" id="A0A317XIV5"/>
<evidence type="ECO:0000259" key="7">
    <source>
        <dbReference type="PROSITE" id="PS51294"/>
    </source>
</evidence>
<dbReference type="GO" id="GO:0000978">
    <property type="term" value="F:RNA polymerase II cis-regulatory region sequence-specific DNA binding"/>
    <property type="evidence" value="ECO:0007669"/>
    <property type="project" value="TreeGrafter"/>
</dbReference>
<proteinExistence type="predicted"/>
<sequence length="530" mass="58642">AALFDALAADRRELATLIQQKRLLASAQRNNALHAQTLGSSLAALRRLYRELKSVLSALDAADVMDAEDQSLEAIRTVGTIEDQMATCPFPVTMFQQIPLLRLQAIERAEHDNALASRAWLAAEDRQLLAAVRAAAQKAHFKAHWSQTPSQSDISANSVPVMGSQDALEFAEQVDLAHVAVDPATYDARNDGQGLDWNMIVTRVPSRNLEEIRTRWRQVLRPSINQAAWTSEETSRLAELVRSHIKGSTSDPEGPSAATSAADSLSTRPPVLWQQVATELGTGRTAHACFARFCNLIVLQNQPEWTQQEDEAIKTLFCIFRGSWRLMSLHLSGSPNLLLQDSHDAYDSLSSLPATCLGKVSRDSPSVYRRYRNILDPALARGKWSQAEDEALIRAVHHLGLDGEDAKDAERWGTAAAWVPGRTSSQCRERWTRRLRALVSATQAATAPLEDESAPSLSTSLQAFQLKARAKLAWTKDLDDLLASFLDSRYEKKSDSPSFVQIAKEIAAAMGQHVTDKQVRDRIVTLKNRK</sequence>
<accession>A0A317XIV5</accession>
<dbReference type="PROSITE" id="PS50090">
    <property type="entry name" value="MYB_LIKE"/>
    <property type="match status" value="2"/>
</dbReference>
<evidence type="ECO:0000256" key="4">
    <source>
        <dbReference type="ARBA" id="ARBA00023242"/>
    </source>
</evidence>
<name>A0A317XIV5_9BASI</name>
<dbReference type="InterPro" id="IPR009057">
    <property type="entry name" value="Homeodomain-like_sf"/>
</dbReference>
<dbReference type="InterPro" id="IPR017930">
    <property type="entry name" value="Myb_dom"/>
</dbReference>
<dbReference type="SMART" id="SM00717">
    <property type="entry name" value="SANT"/>
    <property type="match status" value="5"/>
</dbReference>
<reference evidence="8 9" key="1">
    <citation type="journal article" date="2018" name="Mol. Biol. Evol.">
        <title>Broad Genomic Sampling Reveals a Smut Pathogenic Ancestry of the Fungal Clade Ustilaginomycotina.</title>
        <authorList>
            <person name="Kijpornyongpan T."/>
            <person name="Mondo S.J."/>
            <person name="Barry K."/>
            <person name="Sandor L."/>
            <person name="Lee J."/>
            <person name="Lipzen A."/>
            <person name="Pangilinan J."/>
            <person name="LaButti K."/>
            <person name="Hainaut M."/>
            <person name="Henrissat B."/>
            <person name="Grigoriev I.V."/>
            <person name="Spatafora J.W."/>
            <person name="Aime M.C."/>
        </authorList>
    </citation>
    <scope>NUCLEOTIDE SEQUENCE [LARGE SCALE GENOMIC DNA]</scope>
    <source>
        <strain evidence="8 9">MCA 3645</strain>
    </source>
</reference>
<dbReference type="Pfam" id="PF13921">
    <property type="entry name" value="Myb_DNA-bind_6"/>
    <property type="match status" value="1"/>
</dbReference>
<evidence type="ECO:0000313" key="8">
    <source>
        <dbReference type="EMBL" id="PWY98214.1"/>
    </source>
</evidence>
<dbReference type="OrthoDB" id="2143914at2759"/>
<feature type="domain" description="HTH myb-type" evidence="7">
    <location>
        <begin position="376"/>
        <end position="439"/>
    </location>
</feature>
<feature type="region of interest" description="Disordered" evidence="5">
    <location>
        <begin position="245"/>
        <end position="266"/>
    </location>
</feature>
<dbReference type="PANTHER" id="PTHR46621">
    <property type="entry name" value="SNRNA-ACTIVATING PROTEIN COMPLEX SUBUNIT 4"/>
    <property type="match status" value="1"/>
</dbReference>
<dbReference type="CDD" id="cd00167">
    <property type="entry name" value="SANT"/>
    <property type="match status" value="1"/>
</dbReference>
<feature type="compositionally biased region" description="Low complexity" evidence="5">
    <location>
        <begin position="256"/>
        <end position="266"/>
    </location>
</feature>
<feature type="non-terminal residue" evidence="8">
    <location>
        <position position="1"/>
    </location>
</feature>